<reference evidence="2" key="1">
    <citation type="submission" date="2018-11" db="EMBL/GenBank/DDBJ databases">
        <authorList>
            <consortium name="Pathogen Informatics"/>
        </authorList>
    </citation>
    <scope>NUCLEOTIDE SEQUENCE</scope>
</reference>
<evidence type="ECO:0000256" key="1">
    <source>
        <dbReference type="SAM" id="MobiDB-lite"/>
    </source>
</evidence>
<dbReference type="EMBL" id="CAAALY010246806">
    <property type="protein sequence ID" value="VEL34002.1"/>
    <property type="molecule type" value="Genomic_DNA"/>
</dbReference>
<sequence length="820" mass="87741">MLEPAESSAGSDPLLFRCEDVVSNTGFIVGASTFYTGGLDTSAVTGSYSSCIRTNPASLSYDDSSTLHVTNSGLDRNEVQTRSPSVFSVAVPHPLNLDPSTPTISPMCLESVGSCTSSVKVSPEPSGTWSGSSQMRLGSAAPICTGRQLISKMHVSPELEPSTRTPNWPTGSGAVGRLRDSILTCESGSGCLAEWTGSEGIEDSQVWLSRGVDVKRDRIETEEKEKGKWKGGGRTVRARIGFGGKHRSISTFLPASQPYLAANFFLFFTTLSPVLSPLSFRPLSSVAHVNILASPASPITPVQTRAHVLLPLLAASKVSSGSRPRLHPASALGALLRPEQLLFSGPPPPAHEQFPGLLLSPQIPVNPIPSGLALNSSPFNNGSYPSVPQRCVLPSELATTSSFPSLETVVDQQPIYSVSLRSRSGTALAHQSHRHHIGSSLLSVGTADVPFGPEPIGHVIESALWSAFQLAGLLGLLLTGQVKDSDMSISEVAEIDTILIPVEEELRDTRTAEQHQMKDMTTDQDRVGIRADITTFSPRLPSPLTWSSPCSLPSKPVSVSNSSCASSFYKPVHYADSGKKTPVLATSSHSYDTGGGGKSGQLKEMCTGATPVESGLLCTSPVGAPVIASFGESWIMALDSCKLDQDQDVADHCLPSFGTFTGSSRRQNYSHHLKRYQHQHHDQNNLKLDYNTNLSRAELNSSLRLCPTAGTGTHEFSSTPSNALSKDLSSLSTSPSPSTTGAYFFASFGRAFAGRNRPSVVHFFRGHQHQQQQQLQLSKSQIKSLPDRALFSKRNTMAIDSTKSIANTYSPCSIEQMRIP</sequence>
<evidence type="ECO:0000313" key="2">
    <source>
        <dbReference type="EMBL" id="VEL34002.1"/>
    </source>
</evidence>
<dbReference type="AlphaFoldDB" id="A0A3S5B1I8"/>
<keyword evidence="3" id="KW-1185">Reference proteome</keyword>
<feature type="region of interest" description="Disordered" evidence="1">
    <location>
        <begin position="711"/>
        <end position="732"/>
    </location>
</feature>
<protein>
    <submittedName>
        <fullName evidence="2">Uncharacterized protein</fullName>
    </submittedName>
</protein>
<feature type="compositionally biased region" description="Polar residues" evidence="1">
    <location>
        <begin position="711"/>
        <end position="724"/>
    </location>
</feature>
<gene>
    <name evidence="2" type="ORF">PXEA_LOCUS27442</name>
</gene>
<comment type="caution">
    <text evidence="2">The sequence shown here is derived from an EMBL/GenBank/DDBJ whole genome shotgun (WGS) entry which is preliminary data.</text>
</comment>
<proteinExistence type="predicted"/>
<accession>A0A3S5B1I8</accession>
<organism evidence="2 3">
    <name type="scientific">Protopolystoma xenopodis</name>
    <dbReference type="NCBI Taxonomy" id="117903"/>
    <lineage>
        <taxon>Eukaryota</taxon>
        <taxon>Metazoa</taxon>
        <taxon>Spiralia</taxon>
        <taxon>Lophotrochozoa</taxon>
        <taxon>Platyhelminthes</taxon>
        <taxon>Monogenea</taxon>
        <taxon>Polyopisthocotylea</taxon>
        <taxon>Polystomatidea</taxon>
        <taxon>Polystomatidae</taxon>
        <taxon>Protopolystoma</taxon>
    </lineage>
</organism>
<evidence type="ECO:0000313" key="3">
    <source>
        <dbReference type="Proteomes" id="UP000784294"/>
    </source>
</evidence>
<dbReference type="Proteomes" id="UP000784294">
    <property type="component" value="Unassembled WGS sequence"/>
</dbReference>
<name>A0A3S5B1I8_9PLAT</name>